<comment type="similarity">
    <text evidence="2">Belongs to the rad21 family.</text>
</comment>
<dbReference type="Pfam" id="PF04824">
    <property type="entry name" value="Rad21_Rec8"/>
    <property type="match status" value="1"/>
</dbReference>
<accession>A0A9E7L5U2</accession>
<comment type="subcellular location">
    <subcellularLocation>
        <location evidence="1">Nucleus</location>
    </subcellularLocation>
</comment>
<keyword evidence="8" id="KW-1185">Reference proteome</keyword>
<evidence type="ECO:0000256" key="2">
    <source>
        <dbReference type="ARBA" id="ARBA00009870"/>
    </source>
</evidence>
<dbReference type="GO" id="GO:0003682">
    <property type="term" value="F:chromatin binding"/>
    <property type="evidence" value="ECO:0007669"/>
    <property type="project" value="TreeGrafter"/>
</dbReference>
<dbReference type="InterPro" id="IPR036390">
    <property type="entry name" value="WH_DNA-bd_sf"/>
</dbReference>
<dbReference type="EMBL" id="CP097511">
    <property type="protein sequence ID" value="URE47003.1"/>
    <property type="molecule type" value="Genomic_DNA"/>
</dbReference>
<dbReference type="Gene3D" id="1.10.10.580">
    <property type="entry name" value="Structural maintenance of chromosome 1. Chain E"/>
    <property type="match status" value="1"/>
</dbReference>
<reference evidence="7" key="1">
    <citation type="submission" date="2022-05" db="EMBL/GenBank/DDBJ databases">
        <title>The Musa troglodytarum L. genome provides insights into the mechanism of non-climacteric behaviour and enrichment of carotenoids.</title>
        <authorList>
            <person name="Wang J."/>
        </authorList>
    </citation>
    <scope>NUCLEOTIDE SEQUENCE</scope>
    <source>
        <tissue evidence="7">Leaf</tissue>
    </source>
</reference>
<dbReference type="GO" id="GO:0008278">
    <property type="term" value="C:cohesin complex"/>
    <property type="evidence" value="ECO:0007669"/>
    <property type="project" value="InterPro"/>
</dbReference>
<gene>
    <name evidence="7" type="ORF">MUK42_15189</name>
</gene>
<dbReference type="SUPFAM" id="SSF46785">
    <property type="entry name" value="Winged helix' DNA-binding domain"/>
    <property type="match status" value="1"/>
</dbReference>
<feature type="compositionally biased region" description="Basic and acidic residues" evidence="4">
    <location>
        <begin position="67"/>
        <end position="94"/>
    </location>
</feature>
<dbReference type="GO" id="GO:0007062">
    <property type="term" value="P:sister chromatid cohesion"/>
    <property type="evidence" value="ECO:0007669"/>
    <property type="project" value="InterPro"/>
</dbReference>
<dbReference type="InterPro" id="IPR039781">
    <property type="entry name" value="Rad21/Rec8-like"/>
</dbReference>
<dbReference type="AlphaFoldDB" id="A0A9E7L5U2"/>
<dbReference type="PANTHER" id="PTHR12585:SF73">
    <property type="entry name" value="SISTER CHROMATID COHESION 1 PROTEIN 2"/>
    <property type="match status" value="1"/>
</dbReference>
<evidence type="ECO:0000259" key="6">
    <source>
        <dbReference type="Pfam" id="PF04825"/>
    </source>
</evidence>
<dbReference type="InterPro" id="IPR006909">
    <property type="entry name" value="Rad21/Rec8_C_eu"/>
</dbReference>
<dbReference type="GO" id="GO:0005634">
    <property type="term" value="C:nucleus"/>
    <property type="evidence" value="ECO:0007669"/>
    <property type="project" value="UniProtKB-SubCell"/>
</dbReference>
<protein>
    <recommendedName>
        <fullName evidence="9">Rad21/Rec8-like protein C-terminal eukaryotic domain-containing protein</fullName>
    </recommendedName>
</protein>
<feature type="domain" description="Rad21/Rec8-like protein N-terminal" evidence="6">
    <location>
        <begin position="1"/>
        <end position="42"/>
    </location>
</feature>
<dbReference type="PANTHER" id="PTHR12585">
    <property type="entry name" value="SCC1 / RAD21 FAMILY MEMBER"/>
    <property type="match status" value="1"/>
</dbReference>
<feature type="region of interest" description="Disordered" evidence="4">
    <location>
        <begin position="67"/>
        <end position="105"/>
    </location>
</feature>
<dbReference type="OrthoDB" id="10071381at2759"/>
<evidence type="ECO:0000256" key="3">
    <source>
        <dbReference type="ARBA" id="ARBA00023242"/>
    </source>
</evidence>
<dbReference type="InterPro" id="IPR023093">
    <property type="entry name" value="ScpA-like_C"/>
</dbReference>
<evidence type="ECO:0000256" key="1">
    <source>
        <dbReference type="ARBA" id="ARBA00004123"/>
    </source>
</evidence>
<evidence type="ECO:0008006" key="9">
    <source>
        <dbReference type="Google" id="ProtNLM"/>
    </source>
</evidence>
<evidence type="ECO:0000256" key="4">
    <source>
        <dbReference type="SAM" id="MobiDB-lite"/>
    </source>
</evidence>
<sequence>MFYSHSLLSRNGPLGTIWVAAHCFKKLKREQIAHTDISSSVGMASELEALFQSSSSFYSPIHRSTNRHLESRDVDHQTPSKSTKVEHSYNKPDIEVSPPKSCTDVPRTDTFGEMEDLESQERGTIGQDNGWSLRTRAVVQYLSSQLLHPKGEQRKESLSLQQILLWSKRSDSARFFYEILILKGYQSIDVNQDSPYGDIIISPTPKLEADLRS</sequence>
<dbReference type="GO" id="GO:1990414">
    <property type="term" value="P:replication-born double-strand break repair via sister chromatid exchange"/>
    <property type="evidence" value="ECO:0007669"/>
    <property type="project" value="TreeGrafter"/>
</dbReference>
<evidence type="ECO:0000313" key="8">
    <source>
        <dbReference type="Proteomes" id="UP001055439"/>
    </source>
</evidence>
<proteinExistence type="inferred from homology"/>
<feature type="domain" description="Rad21/Rec8-like protein C-terminal eukaryotic" evidence="5">
    <location>
        <begin position="155"/>
        <end position="207"/>
    </location>
</feature>
<organism evidence="7 8">
    <name type="scientific">Musa troglodytarum</name>
    <name type="common">fe'i banana</name>
    <dbReference type="NCBI Taxonomy" id="320322"/>
    <lineage>
        <taxon>Eukaryota</taxon>
        <taxon>Viridiplantae</taxon>
        <taxon>Streptophyta</taxon>
        <taxon>Embryophyta</taxon>
        <taxon>Tracheophyta</taxon>
        <taxon>Spermatophyta</taxon>
        <taxon>Magnoliopsida</taxon>
        <taxon>Liliopsida</taxon>
        <taxon>Zingiberales</taxon>
        <taxon>Musaceae</taxon>
        <taxon>Musa</taxon>
    </lineage>
</organism>
<name>A0A9E7L5U2_9LILI</name>
<dbReference type="Pfam" id="PF04825">
    <property type="entry name" value="Rad21_Rec8_N"/>
    <property type="match status" value="1"/>
</dbReference>
<keyword evidence="3" id="KW-0539">Nucleus</keyword>
<evidence type="ECO:0000313" key="7">
    <source>
        <dbReference type="EMBL" id="URE47003.1"/>
    </source>
</evidence>
<evidence type="ECO:0000259" key="5">
    <source>
        <dbReference type="Pfam" id="PF04824"/>
    </source>
</evidence>
<dbReference type="InterPro" id="IPR006910">
    <property type="entry name" value="Rad21_Rec8_N"/>
</dbReference>
<dbReference type="Proteomes" id="UP001055439">
    <property type="component" value="Chromosome 9"/>
</dbReference>